<dbReference type="RefSeq" id="WP_125244026.1">
    <property type="nucleotide sequence ID" value="NZ_RSED01000011.1"/>
</dbReference>
<accession>A0A3R8U2T4</accession>
<dbReference type="EMBL" id="RSED01000011">
    <property type="protein sequence ID" value="RRS03492.1"/>
    <property type="molecule type" value="Genomic_DNA"/>
</dbReference>
<evidence type="ECO:0000313" key="1">
    <source>
        <dbReference type="EMBL" id="RRS03492.1"/>
    </source>
</evidence>
<gene>
    <name evidence="1" type="ORF">EIP75_14625</name>
</gene>
<protein>
    <submittedName>
        <fullName evidence="1">Uncharacterized protein</fullName>
    </submittedName>
</protein>
<comment type="caution">
    <text evidence="1">The sequence shown here is derived from an EMBL/GenBank/DDBJ whole genome shotgun (WGS) entry which is preliminary data.</text>
</comment>
<proteinExistence type="predicted"/>
<dbReference type="OrthoDB" id="8951748at2"/>
<name>A0A3R8U2T4_9BURK</name>
<evidence type="ECO:0000313" key="2">
    <source>
        <dbReference type="Proteomes" id="UP000269265"/>
    </source>
</evidence>
<dbReference type="Proteomes" id="UP000269265">
    <property type="component" value="Unassembled WGS sequence"/>
</dbReference>
<keyword evidence="2" id="KW-1185">Reference proteome</keyword>
<sequence>MVKTTVTVQGGSAALPTLLGQGPARIPTGGKIRAGIKVLTRKAAEQPQAQRLYDEGVEAGQSFDQIERAIVGAMPQLKSPLIPRNVPWFTVRAQDFPNPETPKQILQAYGEDRGEGLHLYRFPIVFPADQWQTVMPHELAAWGAQDKRYWSQYSADGRVRHCMCHAPVPMDNTGRRSIRIFGGRKTVLREDNGGICEPESCADYQQRRCNLTGRFLFFIPGIRSISAFELPTNSFYAMNSAIQKFETIGFLRGGRISGFLDRQRTPFYLTKRLMEVAHIDETGLPTRVPQWIIELEAPVDVTALLRDREDEDTAIVQAQLATQVLDGAPTWEGAGADVDADVDAVVASVIAEAPKDAPVHDGDLTLEHLLARAQAYGIAADQYQAYADRRWGRGWRLNPHGRRRAWDELDRYRNDPQGYLDKIESELHRVT</sequence>
<reference evidence="1 2" key="1">
    <citation type="submission" date="2018-12" db="EMBL/GenBank/DDBJ databases">
        <title>The whole draft genome of Aquabacterium sp. SJQ9.</title>
        <authorList>
            <person name="Sun L."/>
            <person name="Gao X."/>
            <person name="Chen W."/>
            <person name="Huang K."/>
        </authorList>
    </citation>
    <scope>NUCLEOTIDE SEQUENCE [LARGE SCALE GENOMIC DNA]</scope>
    <source>
        <strain evidence="1 2">SJQ9</strain>
    </source>
</reference>
<dbReference type="Pfam" id="PF18897">
    <property type="entry name" value="Gp3-like"/>
    <property type="match status" value="1"/>
</dbReference>
<organism evidence="1 2">
    <name type="scientific">Aquabacterium soli</name>
    <dbReference type="NCBI Taxonomy" id="2493092"/>
    <lineage>
        <taxon>Bacteria</taxon>
        <taxon>Pseudomonadati</taxon>
        <taxon>Pseudomonadota</taxon>
        <taxon>Betaproteobacteria</taxon>
        <taxon>Burkholderiales</taxon>
        <taxon>Aquabacterium</taxon>
    </lineage>
</organism>
<dbReference type="AlphaFoldDB" id="A0A3R8U2T4"/>
<dbReference type="InterPro" id="IPR043991">
    <property type="entry name" value="Gp3-like"/>
</dbReference>